<keyword evidence="6" id="KW-0539">Nucleus</keyword>
<dbReference type="EMBL" id="ANPB02000006">
    <property type="protein sequence ID" value="KAF4481360.1"/>
    <property type="molecule type" value="Genomic_DNA"/>
</dbReference>
<feature type="compositionally biased region" description="Polar residues" evidence="8">
    <location>
        <begin position="88"/>
        <end position="99"/>
    </location>
</feature>
<dbReference type="Pfam" id="PF04082">
    <property type="entry name" value="Fungal_trans"/>
    <property type="match status" value="1"/>
</dbReference>
<dbReference type="GO" id="GO:0005634">
    <property type="term" value="C:nucleus"/>
    <property type="evidence" value="ECO:0007669"/>
    <property type="project" value="UniProtKB-SubCell"/>
</dbReference>
<keyword evidence="2" id="KW-0479">Metal-binding</keyword>
<sequence>MSHSESVVPAVPGLEGRMQTTRSRKCPYCEQSFSKAEHLARHERSHTKEKPFQCGQCGKSYSRQDSLIRHARSHTIGKRKRLSRSVRRTPSSQTSPQEIETLSDHDLEDVFINGAHSQTPYEVAEGEADELRTNVQPVPHLSTAALNAADFSAPSMSFLNTPTDLELMKMGLNVHEPTWLLGDNFDIDALNQSLSNTFPQYGAPTNDFVEQQTSQNPVFPNVMDNYCAKNHDLVPEVQRRWYATLPRNVVCYDIPDQLQGRSWVDNGYREGLLLKLQPRPSNAALPSADFLNICIKLYFARFNPVFPIWDRYICREKREVLSLVQAATIGQTFGMLSGDPSDVCMTECFHGTVIAWARQGGLFKSKHVMINSLEDPGLGVDDMWKEWIHKEESIRLLLGLYIQDSEFSVTFHHEPLLRHAPGRIPHCCSDEAFFAPNAAEWYRLVRRDQSISNNGGEADSSMSQPSVSAPGFQQAHMLAYASLANIVGSIQETKASCLDKVAIDQFREALLSWHQVYVGHFPRNQPNYINLMIWWHASFMALYADADLLERSIGRDGREVAEQAKKEIDEWATSSEARKGVLHALLVLKHLEMLPIGSDPAIHVPKAVFYAAMAVYSYIKFMPKTGSCYTPSQDEIAIPELQVSEPVGPSQTGKKQTDASSFPPVESSTLCSAMDLLRRIGHWEISRKLSSILEVLMDDLVVN</sequence>
<protein>
    <submittedName>
        <fullName evidence="10">Regulatory protein ADR1</fullName>
    </submittedName>
</protein>
<keyword evidence="4 7" id="KW-0863">Zinc-finger</keyword>
<dbReference type="SUPFAM" id="SSF57667">
    <property type="entry name" value="beta-beta-alpha zinc fingers"/>
    <property type="match status" value="1"/>
</dbReference>
<dbReference type="Proteomes" id="UP000011096">
    <property type="component" value="Unassembled WGS sequence"/>
</dbReference>
<evidence type="ECO:0000256" key="7">
    <source>
        <dbReference type="PROSITE-ProRule" id="PRU00042"/>
    </source>
</evidence>
<evidence type="ECO:0000256" key="3">
    <source>
        <dbReference type="ARBA" id="ARBA00022737"/>
    </source>
</evidence>
<reference evidence="10 11" key="2">
    <citation type="submission" date="2020-04" db="EMBL/GenBank/DDBJ databases">
        <title>Genome sequencing and assembly of multiple isolates from the Colletotrichum gloeosporioides species complex.</title>
        <authorList>
            <person name="Gan P."/>
            <person name="Shirasu K."/>
        </authorList>
    </citation>
    <scope>NUCLEOTIDE SEQUENCE [LARGE SCALE GENOMIC DNA]</scope>
    <source>
        <strain evidence="10 11">Nara gc5</strain>
    </source>
</reference>
<evidence type="ECO:0000256" key="1">
    <source>
        <dbReference type="ARBA" id="ARBA00004123"/>
    </source>
</evidence>
<feature type="region of interest" description="Disordered" evidence="8">
    <location>
        <begin position="645"/>
        <end position="666"/>
    </location>
</feature>
<dbReference type="PROSITE" id="PS50157">
    <property type="entry name" value="ZINC_FINGER_C2H2_2"/>
    <property type="match status" value="2"/>
</dbReference>
<name>A0A7J6IXS9_COLFN</name>
<dbReference type="GO" id="GO:0006351">
    <property type="term" value="P:DNA-templated transcription"/>
    <property type="evidence" value="ECO:0007669"/>
    <property type="project" value="InterPro"/>
</dbReference>
<evidence type="ECO:0000256" key="8">
    <source>
        <dbReference type="SAM" id="MobiDB-lite"/>
    </source>
</evidence>
<evidence type="ECO:0000313" key="11">
    <source>
        <dbReference type="Proteomes" id="UP000011096"/>
    </source>
</evidence>
<dbReference type="PANTHER" id="PTHR40626">
    <property type="entry name" value="MIP31509P"/>
    <property type="match status" value="1"/>
</dbReference>
<dbReference type="RefSeq" id="XP_066008292.1">
    <property type="nucleotide sequence ID" value="XM_066152487.1"/>
</dbReference>
<keyword evidence="5" id="KW-0862">Zinc</keyword>
<dbReference type="InterPro" id="IPR007219">
    <property type="entry name" value="XnlR_reg_dom"/>
</dbReference>
<evidence type="ECO:0000259" key="9">
    <source>
        <dbReference type="PROSITE" id="PS50157"/>
    </source>
</evidence>
<dbReference type="PANTHER" id="PTHR40626:SF11">
    <property type="entry name" value="ZINC FINGER PROTEIN YPR022C"/>
    <property type="match status" value="1"/>
</dbReference>
<organism evidence="10 11">
    <name type="scientific">Colletotrichum fructicola (strain Nara gc5)</name>
    <name type="common">Anthracnose fungus</name>
    <name type="synonym">Colletotrichum gloeosporioides (strain Nara gc5)</name>
    <dbReference type="NCBI Taxonomy" id="1213859"/>
    <lineage>
        <taxon>Eukaryota</taxon>
        <taxon>Fungi</taxon>
        <taxon>Dikarya</taxon>
        <taxon>Ascomycota</taxon>
        <taxon>Pezizomycotina</taxon>
        <taxon>Sordariomycetes</taxon>
        <taxon>Hypocreomycetidae</taxon>
        <taxon>Glomerellales</taxon>
        <taxon>Glomerellaceae</taxon>
        <taxon>Colletotrichum</taxon>
        <taxon>Colletotrichum gloeosporioides species complex</taxon>
    </lineage>
</organism>
<feature type="domain" description="C2H2-type" evidence="9">
    <location>
        <begin position="52"/>
        <end position="79"/>
    </location>
</feature>
<feature type="compositionally biased region" description="Polar residues" evidence="8">
    <location>
        <begin position="649"/>
        <end position="666"/>
    </location>
</feature>
<dbReference type="InterPro" id="IPR013087">
    <property type="entry name" value="Znf_C2H2_type"/>
</dbReference>
<reference evidence="10 11" key="1">
    <citation type="submission" date="2012-08" db="EMBL/GenBank/DDBJ databases">
        <authorList>
            <person name="Gan P.H.P."/>
            <person name="Ikeda K."/>
            <person name="Irieda H."/>
            <person name="Narusaka M."/>
            <person name="O'Connell R.J."/>
            <person name="Narusaka Y."/>
            <person name="Takano Y."/>
            <person name="Kubo Y."/>
            <person name="Shirasu K."/>
        </authorList>
    </citation>
    <scope>NUCLEOTIDE SEQUENCE [LARGE SCALE GENOMIC DNA]</scope>
    <source>
        <strain evidence="10 11">Nara gc5</strain>
    </source>
</reference>
<evidence type="ECO:0000313" key="10">
    <source>
        <dbReference type="EMBL" id="KAF4481360.1"/>
    </source>
</evidence>
<dbReference type="PROSITE" id="PS00028">
    <property type="entry name" value="ZINC_FINGER_C2H2_1"/>
    <property type="match status" value="2"/>
</dbReference>
<dbReference type="OrthoDB" id="10018191at2759"/>
<dbReference type="InterPro" id="IPR036236">
    <property type="entry name" value="Znf_C2H2_sf"/>
</dbReference>
<comment type="subcellular location">
    <subcellularLocation>
        <location evidence="1">Nucleus</location>
    </subcellularLocation>
</comment>
<dbReference type="Gene3D" id="3.30.160.60">
    <property type="entry name" value="Classic Zinc Finger"/>
    <property type="match status" value="2"/>
</dbReference>
<evidence type="ECO:0000256" key="2">
    <source>
        <dbReference type="ARBA" id="ARBA00022723"/>
    </source>
</evidence>
<gene>
    <name evidence="10" type="primary">ADR1-0</name>
    <name evidence="10" type="ORF">CGGC5_v011137</name>
</gene>
<dbReference type="GO" id="GO:0008270">
    <property type="term" value="F:zinc ion binding"/>
    <property type="evidence" value="ECO:0007669"/>
    <property type="project" value="UniProtKB-KW"/>
</dbReference>
<feature type="compositionally biased region" description="Basic residues" evidence="8">
    <location>
        <begin position="69"/>
        <end position="87"/>
    </location>
</feature>
<feature type="region of interest" description="Disordered" evidence="8">
    <location>
        <begin position="68"/>
        <end position="99"/>
    </location>
</feature>
<comment type="caution">
    <text evidence="10">The sequence shown here is derived from an EMBL/GenBank/DDBJ whole genome shotgun (WGS) entry which is preliminary data.</text>
</comment>
<dbReference type="Pfam" id="PF00096">
    <property type="entry name" value="zf-C2H2"/>
    <property type="match status" value="2"/>
</dbReference>
<keyword evidence="3" id="KW-0677">Repeat</keyword>
<dbReference type="SMART" id="SM00355">
    <property type="entry name" value="ZnF_C2H2"/>
    <property type="match status" value="2"/>
</dbReference>
<evidence type="ECO:0000256" key="5">
    <source>
        <dbReference type="ARBA" id="ARBA00022833"/>
    </source>
</evidence>
<dbReference type="GeneID" id="43612865"/>
<keyword evidence="11" id="KW-1185">Reference proteome</keyword>
<dbReference type="GO" id="GO:0000981">
    <property type="term" value="F:DNA-binding transcription factor activity, RNA polymerase II-specific"/>
    <property type="evidence" value="ECO:0007669"/>
    <property type="project" value="InterPro"/>
</dbReference>
<dbReference type="GO" id="GO:0000978">
    <property type="term" value="F:RNA polymerase II cis-regulatory region sequence-specific DNA binding"/>
    <property type="evidence" value="ECO:0007669"/>
    <property type="project" value="InterPro"/>
</dbReference>
<evidence type="ECO:0000256" key="6">
    <source>
        <dbReference type="ARBA" id="ARBA00023242"/>
    </source>
</evidence>
<dbReference type="GO" id="GO:0000785">
    <property type="term" value="C:chromatin"/>
    <property type="evidence" value="ECO:0007669"/>
    <property type="project" value="TreeGrafter"/>
</dbReference>
<dbReference type="InParanoid" id="A0A7J6IXS9"/>
<accession>A0A7J6IXS9</accession>
<dbReference type="InterPro" id="IPR051059">
    <property type="entry name" value="VerF-like"/>
</dbReference>
<dbReference type="FunFam" id="3.30.160.60:FF:002343">
    <property type="entry name" value="Zinc finger protein 33A"/>
    <property type="match status" value="1"/>
</dbReference>
<dbReference type="AlphaFoldDB" id="A0A7J6IXS9"/>
<proteinExistence type="predicted"/>
<evidence type="ECO:0000256" key="4">
    <source>
        <dbReference type="ARBA" id="ARBA00022771"/>
    </source>
</evidence>
<feature type="domain" description="C2H2-type" evidence="9">
    <location>
        <begin position="24"/>
        <end position="51"/>
    </location>
</feature>